<evidence type="ECO:0000313" key="5">
    <source>
        <dbReference type="Proteomes" id="UP001218188"/>
    </source>
</evidence>
<feature type="region of interest" description="Disordered" evidence="1">
    <location>
        <begin position="412"/>
        <end position="443"/>
    </location>
</feature>
<evidence type="ECO:0000259" key="3">
    <source>
        <dbReference type="PROSITE" id="PS50213"/>
    </source>
</evidence>
<protein>
    <recommendedName>
        <fullName evidence="3">FAS1 domain-containing protein</fullName>
    </recommendedName>
</protein>
<dbReference type="PANTHER" id="PTHR10900">
    <property type="entry name" value="PERIOSTIN-RELATED"/>
    <property type="match status" value="1"/>
</dbReference>
<comment type="caution">
    <text evidence="4">The sequence shown here is derived from an EMBL/GenBank/DDBJ whole genome shotgun (WGS) entry which is preliminary data.</text>
</comment>
<evidence type="ECO:0000256" key="1">
    <source>
        <dbReference type="SAM" id="MobiDB-lite"/>
    </source>
</evidence>
<proteinExistence type="predicted"/>
<dbReference type="InterPro" id="IPR050904">
    <property type="entry name" value="Adhesion/Biosynth-related"/>
</dbReference>
<keyword evidence="2" id="KW-0732">Signal</keyword>
<reference evidence="4" key="1">
    <citation type="submission" date="2023-03" db="EMBL/GenBank/DDBJ databases">
        <title>Massive genome expansion in bonnet fungi (Mycena s.s.) driven by repeated elements and novel gene families across ecological guilds.</title>
        <authorList>
            <consortium name="Lawrence Berkeley National Laboratory"/>
            <person name="Harder C.B."/>
            <person name="Miyauchi S."/>
            <person name="Viragh M."/>
            <person name="Kuo A."/>
            <person name="Thoen E."/>
            <person name="Andreopoulos B."/>
            <person name="Lu D."/>
            <person name="Skrede I."/>
            <person name="Drula E."/>
            <person name="Henrissat B."/>
            <person name="Morin E."/>
            <person name="Kohler A."/>
            <person name="Barry K."/>
            <person name="LaButti K."/>
            <person name="Morin E."/>
            <person name="Salamov A."/>
            <person name="Lipzen A."/>
            <person name="Mereny Z."/>
            <person name="Hegedus B."/>
            <person name="Baldrian P."/>
            <person name="Stursova M."/>
            <person name="Weitz H."/>
            <person name="Taylor A."/>
            <person name="Grigoriev I.V."/>
            <person name="Nagy L.G."/>
            <person name="Martin F."/>
            <person name="Kauserud H."/>
        </authorList>
    </citation>
    <scope>NUCLEOTIDE SEQUENCE</scope>
    <source>
        <strain evidence="4">CBHHK200</strain>
    </source>
</reference>
<dbReference type="AlphaFoldDB" id="A0AAD6TBV9"/>
<name>A0AAD6TBV9_9AGAR</name>
<evidence type="ECO:0000256" key="2">
    <source>
        <dbReference type="SAM" id="SignalP"/>
    </source>
</evidence>
<feature type="signal peptide" evidence="2">
    <location>
        <begin position="1"/>
        <end position="17"/>
    </location>
</feature>
<evidence type="ECO:0000313" key="4">
    <source>
        <dbReference type="EMBL" id="KAJ7043334.1"/>
    </source>
</evidence>
<accession>A0AAD6TBV9</accession>
<feature type="chain" id="PRO_5042015494" description="FAS1 domain-containing protein" evidence="2">
    <location>
        <begin position="18"/>
        <end position="542"/>
    </location>
</feature>
<dbReference type="SMART" id="SM00554">
    <property type="entry name" value="FAS1"/>
    <property type="match status" value="2"/>
</dbReference>
<dbReference type="InterPro" id="IPR000782">
    <property type="entry name" value="FAS1_domain"/>
</dbReference>
<feature type="domain" description="FAS1" evidence="3">
    <location>
        <begin position="58"/>
        <end position="226"/>
    </location>
</feature>
<dbReference type="EMBL" id="JARJCM010000010">
    <property type="protein sequence ID" value="KAJ7043334.1"/>
    <property type="molecule type" value="Genomic_DNA"/>
</dbReference>
<keyword evidence="5" id="KW-1185">Reference proteome</keyword>
<dbReference type="InterPro" id="IPR036378">
    <property type="entry name" value="FAS1_dom_sf"/>
</dbReference>
<feature type="region of interest" description="Disordered" evidence="1">
    <location>
        <begin position="339"/>
        <end position="363"/>
    </location>
</feature>
<dbReference type="Gene3D" id="2.30.180.10">
    <property type="entry name" value="FAS1 domain"/>
    <property type="match status" value="2"/>
</dbReference>
<dbReference type="GO" id="GO:0005615">
    <property type="term" value="C:extracellular space"/>
    <property type="evidence" value="ECO:0007669"/>
    <property type="project" value="TreeGrafter"/>
</dbReference>
<dbReference type="Proteomes" id="UP001218188">
    <property type="component" value="Unassembled WGS sequence"/>
</dbReference>
<feature type="compositionally biased region" description="Basic residues" evidence="1">
    <location>
        <begin position="419"/>
        <end position="441"/>
    </location>
</feature>
<organism evidence="4 5">
    <name type="scientific">Mycena alexandri</name>
    <dbReference type="NCBI Taxonomy" id="1745969"/>
    <lineage>
        <taxon>Eukaryota</taxon>
        <taxon>Fungi</taxon>
        <taxon>Dikarya</taxon>
        <taxon>Basidiomycota</taxon>
        <taxon>Agaricomycotina</taxon>
        <taxon>Agaricomycetes</taxon>
        <taxon>Agaricomycetidae</taxon>
        <taxon>Agaricales</taxon>
        <taxon>Marasmiineae</taxon>
        <taxon>Mycenaceae</taxon>
        <taxon>Mycena</taxon>
    </lineage>
</organism>
<dbReference type="PANTHER" id="PTHR10900:SF77">
    <property type="entry name" value="FI19380P1"/>
    <property type="match status" value="1"/>
</dbReference>
<feature type="domain" description="FAS1" evidence="3">
    <location>
        <begin position="230"/>
        <end position="505"/>
    </location>
</feature>
<dbReference type="Pfam" id="PF02469">
    <property type="entry name" value="Fasciclin"/>
    <property type="match status" value="2"/>
</dbReference>
<sequence>MLSHFLISLVVSTGSLARGSAIPSADQVDTLPEYAPPQVPLRAQAAPQALAEPKVPKPRSIYQILANDPEFSNISWSIRASDEVTALLNSSSSNLTFFATPDWALQPCDRDPEDDEAPECRHVQTIFSELAALMDDSSETEDALQEMVTSILKYNILPAPVDVLAQGNSTYSTLLTLLETERPQRIRVAPHSAHKRRKTTINAFTHIVWANIKASNGVIHVIDRTLALPVSIVGSLARAPVLFSTLSAALKQSGVSNSLEGNKTATLFAPTNRAFKRLPKGLQQFLFSPEGAVALQKLLEFHVVPDIVLHSDYIYNASSKADAVNDQFLSAEAGLLRPKSHHRHARKQDHVHEADDCDEDEDDFSPHLRPRKAAHKHRKHHHKKARWSASRWFAQFLRAIGLAPESLLASKDISIKPPRPPHPHPHGHHPHPHGHHPHPPHMHPVYTVNLTLPTELRNHSLHIHIAKFEGHSHHPPSKFFVDGRPVRAPDFTASNGAIHVVGRILDPRGPHGQHRPPKRAHLDAKGSWENWEGWFPQWALEA</sequence>
<dbReference type="SUPFAM" id="SSF82153">
    <property type="entry name" value="FAS1 domain"/>
    <property type="match status" value="2"/>
</dbReference>
<gene>
    <name evidence="4" type="ORF">C8F04DRAFT_992847</name>
</gene>
<dbReference type="PROSITE" id="PS50213">
    <property type="entry name" value="FAS1"/>
    <property type="match status" value="2"/>
</dbReference>